<keyword evidence="10 11" id="KW-0961">Cell wall biogenesis/degradation</keyword>
<gene>
    <name evidence="11" type="primary">mrdB</name>
    <name evidence="11" type="synonym">rodA</name>
    <name evidence="12" type="ORF">SAMN05444279_12813</name>
</gene>
<keyword evidence="13" id="KW-1185">Reference proteome</keyword>
<evidence type="ECO:0000256" key="2">
    <source>
        <dbReference type="ARBA" id="ARBA00022475"/>
    </source>
</evidence>
<dbReference type="GO" id="GO:0032153">
    <property type="term" value="C:cell division site"/>
    <property type="evidence" value="ECO:0007669"/>
    <property type="project" value="TreeGrafter"/>
</dbReference>
<keyword evidence="3 11" id="KW-0328">Glycosyltransferase</keyword>
<feature type="transmembrane region" description="Helical" evidence="11">
    <location>
        <begin position="352"/>
        <end position="370"/>
    </location>
</feature>
<dbReference type="InterPro" id="IPR018365">
    <property type="entry name" value="Cell_cycle_FtsW-rel_CS"/>
</dbReference>
<dbReference type="Proteomes" id="UP000325134">
    <property type="component" value="Unassembled WGS sequence"/>
</dbReference>
<evidence type="ECO:0000313" key="12">
    <source>
        <dbReference type="EMBL" id="SHF33230.1"/>
    </source>
</evidence>
<evidence type="ECO:0000256" key="1">
    <source>
        <dbReference type="ARBA" id="ARBA00004141"/>
    </source>
</evidence>
<feature type="transmembrane region" description="Helical" evidence="11">
    <location>
        <begin position="20"/>
        <end position="44"/>
    </location>
</feature>
<comment type="subcellular location">
    <subcellularLocation>
        <location evidence="11">Cell inner membrane</location>
        <topology evidence="11">Multi-pass membrane protein</topology>
    </subcellularLocation>
    <subcellularLocation>
        <location evidence="1">Membrane</location>
        <topology evidence="1">Multi-pass membrane protein</topology>
    </subcellularLocation>
</comment>
<dbReference type="RefSeq" id="WP_149777107.1">
    <property type="nucleotide sequence ID" value="NZ_FQVK01000028.1"/>
</dbReference>
<dbReference type="EMBL" id="FQVK01000028">
    <property type="protein sequence ID" value="SHF33230.1"/>
    <property type="molecule type" value="Genomic_DNA"/>
</dbReference>
<evidence type="ECO:0000256" key="4">
    <source>
        <dbReference type="ARBA" id="ARBA00022679"/>
    </source>
</evidence>
<dbReference type="Pfam" id="PF01098">
    <property type="entry name" value="FTSW_RODA_SPOVE"/>
    <property type="match status" value="1"/>
</dbReference>
<evidence type="ECO:0000256" key="6">
    <source>
        <dbReference type="ARBA" id="ARBA00022960"/>
    </source>
</evidence>
<sequence>MSYLEYAVKTTPTGLRKFLYMNWPLTLLLISVASAGFLMLYSVAGGSWRPWAEPQMERFALGLVVMFIVALIPIWFWRSMSLLAYLGSVGLLVLVELFGTVGMGAQRWIDLGFMRLQPSELTKVTLVMVLAAYYDWLPSEKTSRPLWVLLPVFLILIPTALVLKQPDLGTALLLLAAGGGLMFLAGVHWAYFAAVIAAGVGLVTAVFKSRGTDWQLLKDYQFRRIDTFLDPSSDPLGAGYHITQSKIALGSGGWNGRGFMQGTQSRLNFLPEKHTDFIFTTLAEEFGFVGGITLLTLYGLILVFCLVTALSTKDRFSSLVTLGISLNFFLFFAVNMSMVMGLAPVVGVPLPMVSYGGSAMLVLMAAFGIVQSAHIHRPR</sequence>
<evidence type="ECO:0000256" key="7">
    <source>
        <dbReference type="ARBA" id="ARBA00022984"/>
    </source>
</evidence>
<name>A0A1M5ASL4_9RHOB</name>
<dbReference type="PANTHER" id="PTHR30474:SF1">
    <property type="entry name" value="PEPTIDOGLYCAN GLYCOSYLTRANSFERASE MRDB"/>
    <property type="match status" value="1"/>
</dbReference>
<dbReference type="GO" id="GO:0008360">
    <property type="term" value="P:regulation of cell shape"/>
    <property type="evidence" value="ECO:0007669"/>
    <property type="project" value="UniProtKB-KW"/>
</dbReference>
<dbReference type="GO" id="GO:0009252">
    <property type="term" value="P:peptidoglycan biosynthetic process"/>
    <property type="evidence" value="ECO:0007669"/>
    <property type="project" value="UniProtKB-UniRule"/>
</dbReference>
<feature type="transmembrane region" description="Helical" evidence="11">
    <location>
        <begin position="175"/>
        <end position="207"/>
    </location>
</feature>
<evidence type="ECO:0000256" key="8">
    <source>
        <dbReference type="ARBA" id="ARBA00022989"/>
    </source>
</evidence>
<comment type="function">
    <text evidence="11">Peptidoglycan polymerase that is essential for cell wall elongation.</text>
</comment>
<feature type="transmembrane region" description="Helical" evidence="11">
    <location>
        <begin position="56"/>
        <end position="76"/>
    </location>
</feature>
<dbReference type="InterPro" id="IPR011923">
    <property type="entry name" value="RodA/MrdB"/>
</dbReference>
<dbReference type="EC" id="2.4.99.28" evidence="11"/>
<accession>A0A1M5ASL4</accession>
<dbReference type="GO" id="GO:0015648">
    <property type="term" value="F:lipid-linked peptidoglycan transporter activity"/>
    <property type="evidence" value="ECO:0007669"/>
    <property type="project" value="TreeGrafter"/>
</dbReference>
<organism evidence="12 13">
    <name type="scientific">Ruegeria intermedia</name>
    <dbReference type="NCBI Taxonomy" id="996115"/>
    <lineage>
        <taxon>Bacteria</taxon>
        <taxon>Pseudomonadati</taxon>
        <taxon>Pseudomonadota</taxon>
        <taxon>Alphaproteobacteria</taxon>
        <taxon>Rhodobacterales</taxon>
        <taxon>Roseobacteraceae</taxon>
        <taxon>Ruegeria</taxon>
    </lineage>
</organism>
<evidence type="ECO:0000313" key="13">
    <source>
        <dbReference type="Proteomes" id="UP000325134"/>
    </source>
</evidence>
<feature type="transmembrane region" description="Helical" evidence="11">
    <location>
        <begin position="146"/>
        <end position="163"/>
    </location>
</feature>
<comment type="pathway">
    <text evidence="11">Cell wall biogenesis; peptidoglycan biosynthesis.</text>
</comment>
<comment type="catalytic activity">
    <reaction evidence="11">
        <text>[GlcNAc-(1-&gt;4)-Mur2Ac(oyl-L-Ala-gamma-D-Glu-L-Lys-D-Ala-D-Ala)](n)-di-trans,octa-cis-undecaprenyl diphosphate + beta-D-GlcNAc-(1-&gt;4)-Mur2Ac(oyl-L-Ala-gamma-D-Glu-L-Lys-D-Ala-D-Ala)-di-trans,octa-cis-undecaprenyl diphosphate = [GlcNAc-(1-&gt;4)-Mur2Ac(oyl-L-Ala-gamma-D-Glu-L-Lys-D-Ala-D-Ala)](n+1)-di-trans,octa-cis-undecaprenyl diphosphate + di-trans,octa-cis-undecaprenyl diphosphate + H(+)</text>
        <dbReference type="Rhea" id="RHEA:23708"/>
        <dbReference type="Rhea" id="RHEA-COMP:9602"/>
        <dbReference type="Rhea" id="RHEA-COMP:9603"/>
        <dbReference type="ChEBI" id="CHEBI:15378"/>
        <dbReference type="ChEBI" id="CHEBI:58405"/>
        <dbReference type="ChEBI" id="CHEBI:60033"/>
        <dbReference type="ChEBI" id="CHEBI:78435"/>
        <dbReference type="EC" id="2.4.99.28"/>
    </reaction>
</comment>
<keyword evidence="9 11" id="KW-0472">Membrane</keyword>
<evidence type="ECO:0000256" key="3">
    <source>
        <dbReference type="ARBA" id="ARBA00022676"/>
    </source>
</evidence>
<dbReference type="GO" id="GO:0051301">
    <property type="term" value="P:cell division"/>
    <property type="evidence" value="ECO:0007669"/>
    <property type="project" value="InterPro"/>
</dbReference>
<keyword evidence="7 11" id="KW-0573">Peptidoglycan synthesis</keyword>
<dbReference type="PROSITE" id="PS00428">
    <property type="entry name" value="FTSW_RODA_SPOVE"/>
    <property type="match status" value="1"/>
</dbReference>
<dbReference type="GO" id="GO:0071555">
    <property type="term" value="P:cell wall organization"/>
    <property type="evidence" value="ECO:0007669"/>
    <property type="project" value="UniProtKB-KW"/>
</dbReference>
<comment type="similarity">
    <text evidence="11">Belongs to the SEDS family. MrdB/RodA subfamily.</text>
</comment>
<keyword evidence="11" id="KW-0997">Cell inner membrane</keyword>
<keyword evidence="6 11" id="KW-0133">Cell shape</keyword>
<dbReference type="OrthoDB" id="9768187at2"/>
<protein>
    <recommendedName>
        <fullName evidence="11">Peptidoglycan glycosyltransferase MrdB</fullName>
        <shortName evidence="11">PGT</shortName>
        <ecNumber evidence="11">2.4.99.28</ecNumber>
    </recommendedName>
    <alternativeName>
        <fullName evidence="11">Cell elongation protein RodA</fullName>
    </alternativeName>
    <alternativeName>
        <fullName evidence="11">Cell wall polymerase</fullName>
    </alternativeName>
    <alternativeName>
        <fullName evidence="11">Peptidoglycan polymerase</fullName>
        <shortName evidence="11">PG polymerase</shortName>
    </alternativeName>
</protein>
<evidence type="ECO:0000256" key="9">
    <source>
        <dbReference type="ARBA" id="ARBA00023136"/>
    </source>
</evidence>
<evidence type="ECO:0000256" key="5">
    <source>
        <dbReference type="ARBA" id="ARBA00022692"/>
    </source>
</evidence>
<feature type="transmembrane region" description="Helical" evidence="11">
    <location>
        <begin position="319"/>
        <end position="346"/>
    </location>
</feature>
<feature type="transmembrane region" description="Helical" evidence="11">
    <location>
        <begin position="286"/>
        <end position="307"/>
    </location>
</feature>
<keyword evidence="8 11" id="KW-1133">Transmembrane helix</keyword>
<reference evidence="12 13" key="1">
    <citation type="submission" date="2016-11" db="EMBL/GenBank/DDBJ databases">
        <authorList>
            <person name="Varghese N."/>
            <person name="Submissions S."/>
        </authorList>
    </citation>
    <scope>NUCLEOTIDE SEQUENCE [LARGE SCALE GENOMIC DNA]</scope>
    <source>
        <strain evidence="12 13">DSM 29341</strain>
    </source>
</reference>
<dbReference type="AlphaFoldDB" id="A0A1M5ASL4"/>
<dbReference type="NCBIfam" id="TIGR02210">
    <property type="entry name" value="rodA_shape"/>
    <property type="match status" value="1"/>
</dbReference>
<dbReference type="PANTHER" id="PTHR30474">
    <property type="entry name" value="CELL CYCLE PROTEIN"/>
    <property type="match status" value="1"/>
</dbReference>
<keyword evidence="2 11" id="KW-1003">Cell membrane</keyword>
<keyword evidence="5 11" id="KW-0812">Transmembrane</keyword>
<evidence type="ECO:0000256" key="10">
    <source>
        <dbReference type="ARBA" id="ARBA00023316"/>
    </source>
</evidence>
<proteinExistence type="inferred from homology"/>
<dbReference type="UniPathway" id="UPA00219"/>
<dbReference type="InterPro" id="IPR001182">
    <property type="entry name" value="FtsW/RodA"/>
</dbReference>
<dbReference type="GO" id="GO:0005886">
    <property type="term" value="C:plasma membrane"/>
    <property type="evidence" value="ECO:0007669"/>
    <property type="project" value="UniProtKB-SubCell"/>
</dbReference>
<dbReference type="HAMAP" id="MF_02079">
    <property type="entry name" value="PGT_RodA"/>
    <property type="match status" value="1"/>
</dbReference>
<feature type="transmembrane region" description="Helical" evidence="11">
    <location>
        <begin position="82"/>
        <end position="104"/>
    </location>
</feature>
<dbReference type="GO" id="GO:0008955">
    <property type="term" value="F:peptidoglycan glycosyltransferase activity"/>
    <property type="evidence" value="ECO:0007669"/>
    <property type="project" value="UniProtKB-UniRule"/>
</dbReference>
<keyword evidence="4 11" id="KW-0808">Transferase</keyword>
<evidence type="ECO:0000256" key="11">
    <source>
        <dbReference type="HAMAP-Rule" id="MF_02079"/>
    </source>
</evidence>